<dbReference type="OMA" id="GEICAPW"/>
<dbReference type="PANTHER" id="PTHR33463:SF70">
    <property type="entry name" value="SWIM-TYPE DOMAIN-CONTAINING PROTEIN"/>
    <property type="match status" value="1"/>
</dbReference>
<protein>
    <submittedName>
        <fullName evidence="2">Putative adenylate cyclase regulatory protein</fullName>
    </submittedName>
</protein>
<organism evidence="2">
    <name type="scientific">Triticum urartu</name>
    <name type="common">Red wild einkorn</name>
    <name type="synonym">Crithodium urartu</name>
    <dbReference type="NCBI Taxonomy" id="4572"/>
    <lineage>
        <taxon>Eukaryota</taxon>
        <taxon>Viridiplantae</taxon>
        <taxon>Streptophyta</taxon>
        <taxon>Embryophyta</taxon>
        <taxon>Tracheophyta</taxon>
        <taxon>Spermatophyta</taxon>
        <taxon>Magnoliopsida</taxon>
        <taxon>Liliopsida</taxon>
        <taxon>Poales</taxon>
        <taxon>Poaceae</taxon>
        <taxon>BOP clade</taxon>
        <taxon>Pooideae</taxon>
        <taxon>Triticodae</taxon>
        <taxon>Triticeae</taxon>
        <taxon>Triticinae</taxon>
        <taxon>Triticum</taxon>
    </lineage>
</organism>
<name>M8ANZ5_TRIUA</name>
<dbReference type="eggNOG" id="ENOG502SYYC">
    <property type="taxonomic scope" value="Eukaryota"/>
</dbReference>
<dbReference type="PANTHER" id="PTHR33463">
    <property type="entry name" value="NB-ARC DOMAIN-CONTAINING PROTEIN-RELATED"/>
    <property type="match status" value="1"/>
</dbReference>
<dbReference type="AlphaFoldDB" id="M8ANZ5"/>
<proteinExistence type="predicted"/>
<evidence type="ECO:0000313" key="2">
    <source>
        <dbReference type="EMBL" id="EMS62669.1"/>
    </source>
</evidence>
<dbReference type="InterPro" id="IPR050905">
    <property type="entry name" value="Plant_NBS-LRR"/>
</dbReference>
<dbReference type="InterPro" id="IPR032675">
    <property type="entry name" value="LRR_dom_sf"/>
</dbReference>
<accession>M8ANZ5</accession>
<dbReference type="PROSITE" id="PS51450">
    <property type="entry name" value="LRR"/>
    <property type="match status" value="1"/>
</dbReference>
<gene>
    <name evidence="2" type="ORF">TRIUR3_08912</name>
</gene>
<dbReference type="InterPro" id="IPR001611">
    <property type="entry name" value="Leu-rich_rpt"/>
</dbReference>
<dbReference type="EMBL" id="KD079244">
    <property type="protein sequence ID" value="EMS62669.1"/>
    <property type="molecule type" value="Genomic_DNA"/>
</dbReference>
<dbReference type="Pfam" id="PF23247">
    <property type="entry name" value="LRR_RPS2"/>
    <property type="match status" value="1"/>
</dbReference>
<dbReference type="SUPFAM" id="SSF52058">
    <property type="entry name" value="L domain-like"/>
    <property type="match status" value="1"/>
</dbReference>
<dbReference type="InterPro" id="IPR057135">
    <property type="entry name" value="At4g27190-like_LRR"/>
</dbReference>
<sequence length="1059" mass="120397">METTLLFLCKCDSPLLDLTRPWLSRACDQEFKHLAFVGSGEICAPWYVKDFDDAVRQVVDLLYESDGTAEGKIKTFLLRGWFDGSARRVLGGCAVLRAIAKLLRSTTCDDSDMRKHFDRIIHVDCSLWKSSRTMQRTIAEELNLRHVMHIFDKEDEDDDFRGVENSSRKVIPRIASLINKSLRDERFLMIFHNGGSEDIDLVESGIPLYGEGKLLCTYGGRFLEDKWKEFKLLHTYDIYIYPAAYYYTNIAPHIENVLHKEAAGVIGDTGMDGINTETVLDCFLYSLFLTTRLPENFTGVDYGWATHACNYWICDGILGEDKTWDIGNTLYHVIPILGNSTYETRRLASYLDGQKKPYVGWYSVTSNKLRAEDISNVPGSASSYFLTFQGDDPAYVRNDLFQLASNNLRVLKLYNCSFTFASPPFQCCHNLRFLWLDHCANTGKKQSGGPSFLNLLVLDIRFTDYVFLPQMIELMTNLRELNTKGVSWKTASHAWKKLQKLQKLRLTESSDVVTVDSCSSVDMMNLELLDLSGNTHLESLPTLSSTRSLKMLILDGCSSLEQVALQGAPPLLESFSFDGYGPAENWTHSIHLPQKELRRKSPLAPVQIVKVTKISLHGCGRLHNIYLHALPNLEELDLSGAAIKIIDLHAMYVPKLKKLFLLGCEQLRSLIWKGSPRLEVLHVDTQGTKRSVVCCGEQGSFGFQAHIVFTDGRFIWSSSDGLNSRSQIAVSKVYLLISCTSSSQTNITKSIKEIGSSRQGLVPTRPLLPYNDIAMAKDVTCSLLVWNCQQLQTLNVHIEIGKGSYNLESMQDEGNFRSFAAFVVESLHVHDNCSITAIPPSNWERLKWCHVESCPKLHSVFSRRNGTYSFWCINTFSASDLLVAYCIWGSVEKTWNDLYYTLRSLQQLQHIYLYNCPRLVFVLPISFTLPNLETLQIAYCSNLRHVFPWDHEYTEEIASGFTFDNLKHIKLHHLHKLEQICVVKLTAPALQSVGIRDCWGLRRLPAVTRQGPKPVVDCEKDLWDKLKWDGLRAGHHPSLFETRHSAYYKKTLPRGSYLR</sequence>
<feature type="domain" description="Disease resistance protein At4g27190-like leucine-rich repeats" evidence="1">
    <location>
        <begin position="892"/>
        <end position="1004"/>
    </location>
</feature>
<evidence type="ECO:0000259" key="1">
    <source>
        <dbReference type="Pfam" id="PF23247"/>
    </source>
</evidence>
<dbReference type="Gene3D" id="3.80.10.10">
    <property type="entry name" value="Ribonuclease Inhibitor"/>
    <property type="match status" value="2"/>
</dbReference>
<reference evidence="2" key="1">
    <citation type="journal article" date="2013" name="Nature">
        <title>Draft genome of the wheat A-genome progenitor Triticum urartu.</title>
        <authorList>
            <person name="Ling H.Q."/>
            <person name="Zhao S."/>
            <person name="Liu D."/>
            <person name="Wang J."/>
            <person name="Sun H."/>
            <person name="Zhang C."/>
            <person name="Fan H."/>
            <person name="Li D."/>
            <person name="Dong L."/>
            <person name="Tao Y."/>
            <person name="Gao C."/>
            <person name="Wu H."/>
            <person name="Li Y."/>
            <person name="Cui Y."/>
            <person name="Guo X."/>
            <person name="Zheng S."/>
            <person name="Wang B."/>
            <person name="Yu K."/>
            <person name="Liang Q."/>
            <person name="Yang W."/>
            <person name="Lou X."/>
            <person name="Chen J."/>
            <person name="Feng M."/>
            <person name="Jian J."/>
            <person name="Zhang X."/>
            <person name="Luo G."/>
            <person name="Jiang Y."/>
            <person name="Liu J."/>
            <person name="Wang Z."/>
            <person name="Sha Y."/>
            <person name="Zhang B."/>
            <person name="Wu H."/>
            <person name="Tang D."/>
            <person name="Shen Q."/>
            <person name="Xue P."/>
            <person name="Zou S."/>
            <person name="Wang X."/>
            <person name="Liu X."/>
            <person name="Wang F."/>
            <person name="Yang Y."/>
            <person name="An X."/>
            <person name="Dong Z."/>
            <person name="Zhang K."/>
            <person name="Zhang X."/>
            <person name="Luo M.C."/>
            <person name="Dvorak J."/>
            <person name="Tong Y."/>
            <person name="Wang J."/>
            <person name="Yang H."/>
            <person name="Li Z."/>
            <person name="Wang D."/>
            <person name="Zhang A."/>
            <person name="Wang J."/>
        </authorList>
    </citation>
    <scope>NUCLEOTIDE SEQUENCE</scope>
</reference>